<dbReference type="Gramene" id="OGLUM11G09560.1">
    <property type="protein sequence ID" value="OGLUM11G09560.1"/>
    <property type="gene ID" value="OGLUM11G09560"/>
</dbReference>
<keyword evidence="2" id="KW-1185">Reference proteome</keyword>
<evidence type="ECO:0000313" key="2">
    <source>
        <dbReference type="Proteomes" id="UP000026961"/>
    </source>
</evidence>
<protein>
    <submittedName>
        <fullName evidence="1">Uncharacterized protein</fullName>
    </submittedName>
</protein>
<sequence>MEEDDYTMAVDGGGRRRLRQRHCFGPRCRTLGSTLTSKEVFTWANTNNQQLPTSAILIEQASMASYDVEVFMRVNLLLLNEQMWEARSK</sequence>
<evidence type="ECO:0000313" key="1">
    <source>
        <dbReference type="EnsemblPlants" id="OGLUM11G09560.1"/>
    </source>
</evidence>
<reference evidence="1" key="2">
    <citation type="submission" date="2018-05" db="EMBL/GenBank/DDBJ databases">
        <title>OgluRS3 (Oryza glumaepatula Reference Sequence Version 3).</title>
        <authorList>
            <person name="Zhang J."/>
            <person name="Kudrna D."/>
            <person name="Lee S."/>
            <person name="Talag J."/>
            <person name="Welchert J."/>
            <person name="Wing R.A."/>
        </authorList>
    </citation>
    <scope>NUCLEOTIDE SEQUENCE [LARGE SCALE GENOMIC DNA]</scope>
</reference>
<dbReference type="Proteomes" id="UP000026961">
    <property type="component" value="Chromosome 11"/>
</dbReference>
<dbReference type="AlphaFoldDB" id="A0A0E0BHW2"/>
<name>A0A0E0BHW2_9ORYZ</name>
<reference evidence="1" key="1">
    <citation type="submission" date="2015-04" db="UniProtKB">
        <authorList>
            <consortium name="EnsemblPlants"/>
        </authorList>
    </citation>
    <scope>IDENTIFICATION</scope>
</reference>
<dbReference type="EnsemblPlants" id="OGLUM11G09560.1">
    <property type="protein sequence ID" value="OGLUM11G09560.1"/>
    <property type="gene ID" value="OGLUM11G09560"/>
</dbReference>
<dbReference type="HOGENOM" id="CLU_120192_5_0_1"/>
<proteinExistence type="predicted"/>
<organism evidence="1">
    <name type="scientific">Oryza glumipatula</name>
    <dbReference type="NCBI Taxonomy" id="40148"/>
    <lineage>
        <taxon>Eukaryota</taxon>
        <taxon>Viridiplantae</taxon>
        <taxon>Streptophyta</taxon>
        <taxon>Embryophyta</taxon>
        <taxon>Tracheophyta</taxon>
        <taxon>Spermatophyta</taxon>
        <taxon>Magnoliopsida</taxon>
        <taxon>Liliopsida</taxon>
        <taxon>Poales</taxon>
        <taxon>Poaceae</taxon>
        <taxon>BOP clade</taxon>
        <taxon>Oryzoideae</taxon>
        <taxon>Oryzeae</taxon>
        <taxon>Oryzinae</taxon>
        <taxon>Oryza</taxon>
    </lineage>
</organism>
<accession>A0A0E0BHW2</accession>